<gene>
    <name evidence="2" type="ORF">EV197_2147</name>
</gene>
<dbReference type="OrthoDB" id="610610at2"/>
<dbReference type="Proteomes" id="UP000292262">
    <property type="component" value="Unassembled WGS sequence"/>
</dbReference>
<name>A0A4Q7P1W2_9FLAO</name>
<dbReference type="EMBL" id="SGXE01000002">
    <property type="protein sequence ID" value="RZS93567.1"/>
    <property type="molecule type" value="Genomic_DNA"/>
</dbReference>
<reference evidence="2 3" key="1">
    <citation type="submission" date="2019-02" db="EMBL/GenBank/DDBJ databases">
        <title>Genomic Encyclopedia of Type Strains, Phase IV (KMG-IV): sequencing the most valuable type-strain genomes for metagenomic binning, comparative biology and taxonomic classification.</title>
        <authorList>
            <person name="Goeker M."/>
        </authorList>
    </citation>
    <scope>NUCLEOTIDE SEQUENCE [LARGE SCALE GENOMIC DNA]</scope>
    <source>
        <strain evidence="2 3">DSM 17196</strain>
    </source>
</reference>
<feature type="signal peptide" evidence="1">
    <location>
        <begin position="1"/>
        <end position="19"/>
    </location>
</feature>
<evidence type="ECO:0000256" key="1">
    <source>
        <dbReference type="SAM" id="SignalP"/>
    </source>
</evidence>
<dbReference type="RefSeq" id="WP_130286692.1">
    <property type="nucleotide sequence ID" value="NZ_SGXE01000002.1"/>
</dbReference>
<protein>
    <submittedName>
        <fullName evidence="2">Uncharacterized protein</fullName>
    </submittedName>
</protein>
<sequence length="1616" mass="178836">MKKIHIYIFTLLLSAVALANGGNNKGGDKKERAPKTRTFAVEPATSAIKMTTTTPTVGANKATPTSMVLQSRTFKSLDAKMGTSLMTQVSKAGEFTEAYINNNFPVDDEANENLAMAIATFNELNKTGNYVDEISSDNLIEFPVGLKKTINNVTYSVGILKATLKPTYTELTIFVRVILPELDEQGNQKQLFFGADGVRLSTSGGFDGEWNLVLLGDFVFGINGGNGLVALKGGLNMESGAIANKSYATIDCNGFRELHLEAEVQFSRNMLEPLKEDYTVDNSKPYPAPNQDRLKRVTGAFEVTVADWNDILVEVSLPRFQMTSFKGLAFEVDTAVFDFSDTRKSQDMTFPPGYEQYLVDGNQEAWRGVFLKRINVVLPPEFEKKNTTDRVKFTATNLLIDGMGVSGDFNVQNILPIDQGKADKWQFSVDGFEATIMANSVTAAGFSGKIVLPVSKEVTANEVEQGANLDNRVLSYTGSFNPVEQQYTLRVTPISDINFDLWNAKTTLAENSYVELAVIDGKFRPKALLHGKMHITDEVELADGKPVVDFPEVTFDNLQLQTVIPYLTVNSLGYSGKVEMAGFPVTLSDINLTASPTNATLSFDIAVNLMENNISGETGLKIKGDFAENEGIQKWQFRQLEIDEIAVEANLGGVAFAGSIEIMEDDPTYGDGFRGSVQASFKGLEGITVSTTVLFGKTDFRYWYVDGLVSNLNIQTGTPFKITGFGGGAYYKMRRDTFGTANNLSGMSYEPDAETGLGVKASLLYANASSARVFNGSLGFDIAFNSSAGGINRISYFGEGHVMQDVDISDPLDKLKEDLLTIANEELQFDNAELEELKQNALIEVAKQVYPANVEGKAGMHAYAAMEFDFNANTIHGEYDLYIDVLGGLFEGIGENKRAGYAVLHFGSSLSEPWYIYMGTPTDPMGIKFGVGPLSIESDGYFMVGHDIPDAAQVPATVARLLGEDADRLNHMRDENALSQGRGFAFGTNFSMDTGNMRFLAFFARFEAGIGFDIMVRDYGEAACSGSGQVGINGWYTSGQAYAYLQGKLGIRVKLLFKKKNVTILSGSAAVLLQTKFPNPSWFKGYLKGEFRVLGGLVRGRFKLKIELGEQCDFINEAPLDGLKIIADVNPADNAANVDVFTVPQVGFNMKIFDPTRMNDPTKSIFEFEDDEGIAKYRIDLADFQFTNAGSPVAGEVTWNETRDLLSFTPTEVLPAETSLELSVSVRFKKWQNENWIDVMQDGQLAMESETKTFTTGLAPTSIPLRNITYSYPVIDQQYFYKNEYDKAYVKLNQGQAYLFDSLDGYTFRALFETDISSEESSVSYDVADKMVIIPLPANISNSTAYRLRIESVPPEDLESQTSELTESYVEQDFGDENEVAVRNSSITGTATNVEVIEILEYEFDTSEYNTFEEKIAAKQVTSHILELIAPDVDALQAEVVDSEPFELVELIGGRFTDHKALVAIEASISNPYYQDEVHPLIYQGYPLENRFTVNRDPAILGIPPTRAVQLLTTYVSYLENDPEADLLRKHFPYRYHLPFYFKQDYFEIRSKIVNAYSSDPELYADQIALYDYIINGTFPYFKPGDYQTNVSYKLPGGIPGSSKVFTFNKVNHFEN</sequence>
<proteinExistence type="predicted"/>
<evidence type="ECO:0000313" key="3">
    <source>
        <dbReference type="Proteomes" id="UP000292262"/>
    </source>
</evidence>
<feature type="chain" id="PRO_5020182385" evidence="1">
    <location>
        <begin position="20"/>
        <end position="1616"/>
    </location>
</feature>
<keyword evidence="3" id="KW-1185">Reference proteome</keyword>
<evidence type="ECO:0000313" key="2">
    <source>
        <dbReference type="EMBL" id="RZS93567.1"/>
    </source>
</evidence>
<organism evidence="2 3">
    <name type="scientific">Aquimarina brevivitae</name>
    <dbReference type="NCBI Taxonomy" id="323412"/>
    <lineage>
        <taxon>Bacteria</taxon>
        <taxon>Pseudomonadati</taxon>
        <taxon>Bacteroidota</taxon>
        <taxon>Flavobacteriia</taxon>
        <taxon>Flavobacteriales</taxon>
        <taxon>Flavobacteriaceae</taxon>
        <taxon>Aquimarina</taxon>
    </lineage>
</organism>
<accession>A0A4Q7P1W2</accession>
<comment type="caution">
    <text evidence="2">The sequence shown here is derived from an EMBL/GenBank/DDBJ whole genome shotgun (WGS) entry which is preliminary data.</text>
</comment>
<keyword evidence="1" id="KW-0732">Signal</keyword>